<organism evidence="2">
    <name type="scientific">Cyclophora tenuis</name>
    <name type="common">Marine diatom</name>
    <dbReference type="NCBI Taxonomy" id="216820"/>
    <lineage>
        <taxon>Eukaryota</taxon>
        <taxon>Sar</taxon>
        <taxon>Stramenopiles</taxon>
        <taxon>Ochrophyta</taxon>
        <taxon>Bacillariophyta</taxon>
        <taxon>Fragilariophyceae</taxon>
        <taxon>Fragilariophycidae</taxon>
        <taxon>Cyclophorales</taxon>
        <taxon>Cyclophoraceae</taxon>
        <taxon>Cyclophora</taxon>
    </lineage>
</organism>
<gene>
    <name evidence="2" type="ORF">CTEN0397_LOCUS1240</name>
</gene>
<protein>
    <recommendedName>
        <fullName evidence="1">FH2 domain-containing protein</fullName>
    </recommendedName>
</protein>
<proteinExistence type="predicted"/>
<dbReference type="PROSITE" id="PS51444">
    <property type="entry name" value="FH2"/>
    <property type="match status" value="1"/>
</dbReference>
<dbReference type="AlphaFoldDB" id="A0A7S1CY68"/>
<dbReference type="Gene3D" id="1.20.58.2220">
    <property type="entry name" value="Formin, FH2 domain"/>
    <property type="match status" value="1"/>
</dbReference>
<feature type="domain" description="FH2" evidence="1">
    <location>
        <begin position="1"/>
        <end position="102"/>
    </location>
</feature>
<dbReference type="SUPFAM" id="SSF101447">
    <property type="entry name" value="Formin homology 2 domain (FH2 domain)"/>
    <property type="match status" value="1"/>
</dbReference>
<dbReference type="InterPro" id="IPR042201">
    <property type="entry name" value="FH2_Formin_sf"/>
</dbReference>
<name>A0A7S1CY68_CYCTE</name>
<evidence type="ECO:0000313" key="2">
    <source>
        <dbReference type="EMBL" id="CAD8930220.1"/>
    </source>
</evidence>
<dbReference type="EMBL" id="HBFW01001924">
    <property type="protein sequence ID" value="CAD8930220.1"/>
    <property type="molecule type" value="Transcribed_RNA"/>
</dbReference>
<sequence length="153" mass="17095">MQTSTISLSDEVEILRKTAIGRFTLDACLRLGAVVSEIQKTKEHFDELLRYFGEDDNTTIVPEDVFAIVASFARNFDVCLEQLIAHEKAKAKEVRARSRVKPLASSSFDSDHDRLVSLSTKRFQSDGMDGVLSEMKNKSQGIHRLSFSGHMSG</sequence>
<accession>A0A7S1CY68</accession>
<evidence type="ECO:0000259" key="1">
    <source>
        <dbReference type="PROSITE" id="PS51444"/>
    </source>
</evidence>
<dbReference type="InterPro" id="IPR015425">
    <property type="entry name" value="FH2_Formin"/>
</dbReference>
<reference evidence="2" key="1">
    <citation type="submission" date="2021-01" db="EMBL/GenBank/DDBJ databases">
        <authorList>
            <person name="Corre E."/>
            <person name="Pelletier E."/>
            <person name="Niang G."/>
            <person name="Scheremetjew M."/>
            <person name="Finn R."/>
            <person name="Kale V."/>
            <person name="Holt S."/>
            <person name="Cochrane G."/>
            <person name="Meng A."/>
            <person name="Brown T."/>
            <person name="Cohen L."/>
        </authorList>
    </citation>
    <scope>NUCLEOTIDE SEQUENCE</scope>
    <source>
        <strain evidence="2">ECT3854</strain>
    </source>
</reference>